<dbReference type="SUPFAM" id="SSF55729">
    <property type="entry name" value="Acyl-CoA N-acyltransferases (Nat)"/>
    <property type="match status" value="1"/>
</dbReference>
<accession>A0A382NG15</accession>
<feature type="compositionally biased region" description="Basic and acidic residues" evidence="3">
    <location>
        <begin position="200"/>
        <end position="209"/>
    </location>
</feature>
<dbReference type="Gene3D" id="3.40.630.30">
    <property type="match status" value="1"/>
</dbReference>
<gene>
    <name evidence="5" type="ORF">METZ01_LOCUS313027</name>
</gene>
<proteinExistence type="predicted"/>
<organism evidence="5">
    <name type="scientific">marine metagenome</name>
    <dbReference type="NCBI Taxonomy" id="408172"/>
    <lineage>
        <taxon>unclassified sequences</taxon>
        <taxon>metagenomes</taxon>
        <taxon>ecological metagenomes</taxon>
    </lineage>
</organism>
<feature type="domain" description="N-acetyltransferase" evidence="4">
    <location>
        <begin position="45"/>
        <end position="198"/>
    </location>
</feature>
<feature type="region of interest" description="Disordered" evidence="3">
    <location>
        <begin position="187"/>
        <end position="209"/>
    </location>
</feature>
<evidence type="ECO:0000256" key="1">
    <source>
        <dbReference type="ARBA" id="ARBA00022679"/>
    </source>
</evidence>
<dbReference type="InterPro" id="IPR016181">
    <property type="entry name" value="Acyl_CoA_acyltransferase"/>
</dbReference>
<reference evidence="5" key="1">
    <citation type="submission" date="2018-05" db="EMBL/GenBank/DDBJ databases">
        <authorList>
            <person name="Lanie J.A."/>
            <person name="Ng W.-L."/>
            <person name="Kazmierczak K.M."/>
            <person name="Andrzejewski T.M."/>
            <person name="Davidsen T.M."/>
            <person name="Wayne K.J."/>
            <person name="Tettelin H."/>
            <person name="Glass J.I."/>
            <person name="Rusch D."/>
            <person name="Podicherti R."/>
            <person name="Tsui H.-C.T."/>
            <person name="Winkler M.E."/>
        </authorList>
    </citation>
    <scope>NUCLEOTIDE SEQUENCE</scope>
</reference>
<dbReference type="GO" id="GO:0016747">
    <property type="term" value="F:acyltransferase activity, transferring groups other than amino-acyl groups"/>
    <property type="evidence" value="ECO:0007669"/>
    <property type="project" value="InterPro"/>
</dbReference>
<dbReference type="PROSITE" id="PS51186">
    <property type="entry name" value="GNAT"/>
    <property type="match status" value="1"/>
</dbReference>
<evidence type="ECO:0000256" key="2">
    <source>
        <dbReference type="ARBA" id="ARBA00023315"/>
    </source>
</evidence>
<dbReference type="Pfam" id="PF00583">
    <property type="entry name" value="Acetyltransf_1"/>
    <property type="match status" value="1"/>
</dbReference>
<dbReference type="InterPro" id="IPR000182">
    <property type="entry name" value="GNAT_dom"/>
</dbReference>
<sequence length="209" mass="24095">MKKHRQPFPTAPRPGVDGTLQVTITYLQMTRQPTGTPRRPPLSDLAVFRIRQPSVPFYRFLYNEVGKPWLWYERRAMADADLKEILSNERVHVYALYRGGEPAGYVELDCRKDDEVELAYFGLLPWHIGVGIGPWFLDWAVSAAWAETPTRLIVNTCDLDHPKAIIVYQQAGFRPYRQETITIRDPRREPFWDSPAPEVSSDHGNSKEA</sequence>
<evidence type="ECO:0000259" key="4">
    <source>
        <dbReference type="PROSITE" id="PS51186"/>
    </source>
</evidence>
<dbReference type="AlphaFoldDB" id="A0A382NG15"/>
<name>A0A382NG15_9ZZZZ</name>
<evidence type="ECO:0000313" key="5">
    <source>
        <dbReference type="EMBL" id="SVC60173.1"/>
    </source>
</evidence>
<dbReference type="PANTHER" id="PTHR43800">
    <property type="entry name" value="PEPTIDYL-LYSINE N-ACETYLTRANSFERASE YJAB"/>
    <property type="match status" value="1"/>
</dbReference>
<dbReference type="PANTHER" id="PTHR43800:SF1">
    <property type="entry name" value="PEPTIDYL-LYSINE N-ACETYLTRANSFERASE YJAB"/>
    <property type="match status" value="1"/>
</dbReference>
<keyword evidence="1" id="KW-0808">Transferase</keyword>
<protein>
    <recommendedName>
        <fullName evidence="4">N-acetyltransferase domain-containing protein</fullName>
    </recommendedName>
</protein>
<dbReference type="EMBL" id="UINC01100255">
    <property type="protein sequence ID" value="SVC60173.1"/>
    <property type="molecule type" value="Genomic_DNA"/>
</dbReference>
<keyword evidence="2" id="KW-0012">Acyltransferase</keyword>
<dbReference type="CDD" id="cd04301">
    <property type="entry name" value="NAT_SF"/>
    <property type="match status" value="1"/>
</dbReference>
<evidence type="ECO:0000256" key="3">
    <source>
        <dbReference type="SAM" id="MobiDB-lite"/>
    </source>
</evidence>